<feature type="domain" description="HTH merR-type" evidence="5">
    <location>
        <begin position="14"/>
        <end position="82"/>
    </location>
</feature>
<evidence type="ECO:0000256" key="3">
    <source>
        <dbReference type="ARBA" id="ARBA00023125"/>
    </source>
</evidence>
<dbReference type="GO" id="GO:0003677">
    <property type="term" value="F:DNA binding"/>
    <property type="evidence" value="ECO:0007669"/>
    <property type="project" value="UniProtKB-KW"/>
</dbReference>
<dbReference type="AlphaFoldDB" id="A0A378X4G6"/>
<organism evidence="6 7">
    <name type="scientific">Nocardia africana</name>
    <dbReference type="NCBI Taxonomy" id="134964"/>
    <lineage>
        <taxon>Bacteria</taxon>
        <taxon>Bacillati</taxon>
        <taxon>Actinomycetota</taxon>
        <taxon>Actinomycetes</taxon>
        <taxon>Mycobacteriales</taxon>
        <taxon>Nocardiaceae</taxon>
        <taxon>Nocardia</taxon>
    </lineage>
</organism>
<evidence type="ECO:0000313" key="7">
    <source>
        <dbReference type="Proteomes" id="UP000255082"/>
    </source>
</evidence>
<proteinExistence type="predicted"/>
<keyword evidence="1" id="KW-0678">Repressor</keyword>
<dbReference type="PANTHER" id="PTHR30204">
    <property type="entry name" value="REDOX-CYCLING DRUG-SENSING TRANSCRIPTIONAL ACTIVATOR SOXR"/>
    <property type="match status" value="1"/>
</dbReference>
<keyword evidence="2" id="KW-0805">Transcription regulation</keyword>
<sequence length="149" mass="16357">MLRLNVDMKSSSRNLGIGDAAAVFGLATHVLRHWESLGLVTPARDSAGRRRYHDDDIFRIAVILCAKEAGLGLDAIAEMITATALNTRREILHRHRDQLAATITAAQTALAIVDGALRCEHDDFTTCPHFRATVADRISITPVRHIPAR</sequence>
<dbReference type="PROSITE" id="PS50937">
    <property type="entry name" value="HTH_MERR_2"/>
    <property type="match status" value="1"/>
</dbReference>
<name>A0A378X4G6_9NOCA</name>
<evidence type="ECO:0000259" key="5">
    <source>
        <dbReference type="PROSITE" id="PS50937"/>
    </source>
</evidence>
<evidence type="ECO:0000313" key="6">
    <source>
        <dbReference type="EMBL" id="SUA47443.1"/>
    </source>
</evidence>
<keyword evidence="3" id="KW-0238">DNA-binding</keyword>
<protein>
    <submittedName>
        <fullName evidence="6">HTH-type transcriptional regulator AdhR</fullName>
    </submittedName>
</protein>
<dbReference type="GO" id="GO:0003700">
    <property type="term" value="F:DNA-binding transcription factor activity"/>
    <property type="evidence" value="ECO:0007669"/>
    <property type="project" value="InterPro"/>
</dbReference>
<reference evidence="6 7" key="1">
    <citation type="submission" date="2018-06" db="EMBL/GenBank/DDBJ databases">
        <authorList>
            <consortium name="Pathogen Informatics"/>
            <person name="Doyle S."/>
        </authorList>
    </citation>
    <scope>NUCLEOTIDE SEQUENCE [LARGE SCALE GENOMIC DNA]</scope>
    <source>
        <strain evidence="6 7">NCTC13184</strain>
    </source>
</reference>
<dbReference type="Proteomes" id="UP000255082">
    <property type="component" value="Unassembled WGS sequence"/>
</dbReference>
<dbReference type="Pfam" id="PF13411">
    <property type="entry name" value="MerR_1"/>
    <property type="match status" value="1"/>
</dbReference>
<dbReference type="InterPro" id="IPR009061">
    <property type="entry name" value="DNA-bd_dom_put_sf"/>
</dbReference>
<dbReference type="CDD" id="cd00592">
    <property type="entry name" value="HTH_MerR-like"/>
    <property type="match status" value="1"/>
</dbReference>
<dbReference type="SUPFAM" id="SSF46955">
    <property type="entry name" value="Putative DNA-binding domain"/>
    <property type="match status" value="1"/>
</dbReference>
<evidence type="ECO:0000256" key="4">
    <source>
        <dbReference type="ARBA" id="ARBA00023163"/>
    </source>
</evidence>
<accession>A0A378X4G6</accession>
<evidence type="ECO:0000256" key="1">
    <source>
        <dbReference type="ARBA" id="ARBA00022491"/>
    </source>
</evidence>
<dbReference type="InterPro" id="IPR047057">
    <property type="entry name" value="MerR_fam"/>
</dbReference>
<dbReference type="PANTHER" id="PTHR30204:SF69">
    <property type="entry name" value="MERR-FAMILY TRANSCRIPTIONAL REGULATOR"/>
    <property type="match status" value="1"/>
</dbReference>
<keyword evidence="4" id="KW-0804">Transcription</keyword>
<dbReference type="Gene3D" id="1.10.1660.10">
    <property type="match status" value="1"/>
</dbReference>
<evidence type="ECO:0000256" key="2">
    <source>
        <dbReference type="ARBA" id="ARBA00023015"/>
    </source>
</evidence>
<dbReference type="EMBL" id="UGRU01000001">
    <property type="protein sequence ID" value="SUA47443.1"/>
    <property type="molecule type" value="Genomic_DNA"/>
</dbReference>
<gene>
    <name evidence="6" type="primary">adhR_1</name>
    <name evidence="6" type="ORF">NCTC13184_05984</name>
</gene>
<dbReference type="InterPro" id="IPR000551">
    <property type="entry name" value="MerR-type_HTH_dom"/>
</dbReference>
<dbReference type="SMART" id="SM00422">
    <property type="entry name" value="HTH_MERR"/>
    <property type="match status" value="1"/>
</dbReference>